<evidence type="ECO:0000313" key="3">
    <source>
        <dbReference type="EMBL" id="GAH60268.1"/>
    </source>
</evidence>
<evidence type="ECO:0000256" key="1">
    <source>
        <dbReference type="SAM" id="Phobius"/>
    </source>
</evidence>
<dbReference type="SUPFAM" id="SSF53335">
    <property type="entry name" value="S-adenosyl-L-methionine-dependent methyltransferases"/>
    <property type="match status" value="1"/>
</dbReference>
<keyword evidence="1" id="KW-1133">Transmembrane helix</keyword>
<dbReference type="InterPro" id="IPR029063">
    <property type="entry name" value="SAM-dependent_MTases_sf"/>
</dbReference>
<reference evidence="3" key="1">
    <citation type="journal article" date="2014" name="Front. Microbiol.">
        <title>High frequency of phylogenetically diverse reductive dehalogenase-homologous genes in deep subseafloor sedimentary metagenomes.</title>
        <authorList>
            <person name="Kawai M."/>
            <person name="Futagami T."/>
            <person name="Toyoda A."/>
            <person name="Takaki Y."/>
            <person name="Nishi S."/>
            <person name="Hori S."/>
            <person name="Arai W."/>
            <person name="Tsubouchi T."/>
            <person name="Morono Y."/>
            <person name="Uchiyama I."/>
            <person name="Ito T."/>
            <person name="Fujiyama A."/>
            <person name="Inagaki F."/>
            <person name="Takami H."/>
        </authorList>
    </citation>
    <scope>NUCLEOTIDE SEQUENCE</scope>
    <source>
        <strain evidence="3">Expedition CK06-06</strain>
    </source>
</reference>
<sequence>SFEALCLARKKAKFKNIHFVCADILHLPFKLGAFNGIWNLGVMEHFCEDEIVAILKEFNHTLEEDGIYMLFWPPRYGLTVIVLSAFLFIINKVLKNSLSLYPAEISTFRSTKWADKLIKQAGLLNTKVHFGVRDIFTYIVLIGCKERCLK</sequence>
<comment type="caution">
    <text evidence="3">The sequence shown here is derived from an EMBL/GenBank/DDBJ whole genome shotgun (WGS) entry which is preliminary data.</text>
</comment>
<feature type="transmembrane region" description="Helical" evidence="1">
    <location>
        <begin position="76"/>
        <end position="94"/>
    </location>
</feature>
<protein>
    <recommendedName>
        <fullName evidence="2">Methyltransferase domain-containing protein</fullName>
    </recommendedName>
</protein>
<feature type="domain" description="Methyltransferase" evidence="2">
    <location>
        <begin position="3"/>
        <end position="66"/>
    </location>
</feature>
<evidence type="ECO:0000259" key="2">
    <source>
        <dbReference type="Pfam" id="PF13649"/>
    </source>
</evidence>
<dbReference type="Pfam" id="PF13649">
    <property type="entry name" value="Methyltransf_25"/>
    <property type="match status" value="1"/>
</dbReference>
<keyword evidence="1" id="KW-0472">Membrane</keyword>
<gene>
    <name evidence="3" type="ORF">S03H2_35062</name>
</gene>
<dbReference type="EMBL" id="BARU01021426">
    <property type="protein sequence ID" value="GAH60268.1"/>
    <property type="molecule type" value="Genomic_DNA"/>
</dbReference>
<dbReference type="Gene3D" id="3.40.50.150">
    <property type="entry name" value="Vaccinia Virus protein VP39"/>
    <property type="match status" value="1"/>
</dbReference>
<feature type="non-terminal residue" evidence="3">
    <location>
        <position position="1"/>
    </location>
</feature>
<proteinExistence type="predicted"/>
<accession>X1IRU6</accession>
<keyword evidence="1" id="KW-0812">Transmembrane</keyword>
<organism evidence="3">
    <name type="scientific">marine sediment metagenome</name>
    <dbReference type="NCBI Taxonomy" id="412755"/>
    <lineage>
        <taxon>unclassified sequences</taxon>
        <taxon>metagenomes</taxon>
        <taxon>ecological metagenomes</taxon>
    </lineage>
</organism>
<name>X1IRU6_9ZZZZ</name>
<dbReference type="InterPro" id="IPR041698">
    <property type="entry name" value="Methyltransf_25"/>
</dbReference>
<dbReference type="AlphaFoldDB" id="X1IRU6"/>